<evidence type="ECO:0000256" key="4">
    <source>
        <dbReference type="ARBA" id="ARBA00022807"/>
    </source>
</evidence>
<dbReference type="PROSITE" id="PS50600">
    <property type="entry name" value="ULP_PROTEASE"/>
    <property type="match status" value="1"/>
</dbReference>
<dbReference type="Gene3D" id="3.40.395.10">
    <property type="entry name" value="Adenoviral Proteinase, Chain A"/>
    <property type="match status" value="1"/>
</dbReference>
<dbReference type="GO" id="GO:0008234">
    <property type="term" value="F:cysteine-type peptidase activity"/>
    <property type="evidence" value="ECO:0007669"/>
    <property type="project" value="UniProtKB-KW"/>
</dbReference>
<evidence type="ECO:0000259" key="5">
    <source>
        <dbReference type="PROSITE" id="PS50600"/>
    </source>
</evidence>
<name>A0A5S9XJT7_ARATH</name>
<evidence type="ECO:0000313" key="6">
    <source>
        <dbReference type="EMBL" id="CAA0385059.1"/>
    </source>
</evidence>
<comment type="similarity">
    <text evidence="1">Belongs to the peptidase C48 family.</text>
</comment>
<sequence length="326" mass="38620">MSRRRSNRVRNTNSKYVSSPARVTIIDDCEEDEYLHHRTCWKHIAAALSKCGSKPKRTKELEIFKLTAPCFYDECTRRGRSERRIKCKYLDSKLRKKLNSKAFVGYLEDVWRGFSDEKKNSFVYLDCLWFSMYKSENHNIRSSVFDSAKTKQIFSKKYVFLPIVYWSHWTLLIFCNFGEDLDSDNTCMLFLDSLQTTDSSQRLEPDIRKFVLDIYRAEGRTEDSSLVDEIPFYVPVVPQQTNDVECGSFVLYYIHRFIEDAPENFNVEDIPYFMKEDWFSHKDLENIAQKIRFSLEDELGKIQKGEETLIKLVVGMESLRVFFFYA</sequence>
<accession>A0A5S9XJT7</accession>
<keyword evidence="3" id="KW-0378">Hydrolase</keyword>
<dbReference type="InterPro" id="IPR038765">
    <property type="entry name" value="Papain-like_cys_pep_sf"/>
</dbReference>
<evidence type="ECO:0000256" key="2">
    <source>
        <dbReference type="ARBA" id="ARBA00022670"/>
    </source>
</evidence>
<dbReference type="GO" id="GO:0016926">
    <property type="term" value="P:protein desumoylation"/>
    <property type="evidence" value="ECO:0007669"/>
    <property type="project" value="UniProtKB-ARBA"/>
</dbReference>
<gene>
    <name evidence="6" type="ORF">C24_LOCUS15072</name>
</gene>
<dbReference type="EMBL" id="CACSHJ010000089">
    <property type="protein sequence ID" value="CAA0385059.1"/>
    <property type="molecule type" value="Genomic_DNA"/>
</dbReference>
<keyword evidence="4" id="KW-0788">Thiol protease</keyword>
<dbReference type="Pfam" id="PF02902">
    <property type="entry name" value="Peptidase_C48"/>
    <property type="match status" value="1"/>
</dbReference>
<protein>
    <recommendedName>
        <fullName evidence="5">Ubiquitin-like protease family profile domain-containing protein</fullName>
    </recommendedName>
</protein>
<evidence type="ECO:0000256" key="1">
    <source>
        <dbReference type="ARBA" id="ARBA00005234"/>
    </source>
</evidence>
<evidence type="ECO:0000256" key="3">
    <source>
        <dbReference type="ARBA" id="ARBA00022801"/>
    </source>
</evidence>
<reference evidence="6 7" key="1">
    <citation type="submission" date="2019-12" db="EMBL/GenBank/DDBJ databases">
        <authorList>
            <person name="Jiao W.-B."/>
            <person name="Schneeberger K."/>
        </authorList>
    </citation>
    <scope>NUCLEOTIDE SEQUENCE [LARGE SCALE GENOMIC DNA]</scope>
    <source>
        <strain evidence="7">cv. C24</strain>
    </source>
</reference>
<dbReference type="PANTHER" id="PTHR46915:SF6">
    <property type="entry name" value="CYSTEINE PROTEINASES SUPERFAMILY PROTEIN"/>
    <property type="match status" value="1"/>
</dbReference>
<keyword evidence="2" id="KW-0645">Protease</keyword>
<dbReference type="Proteomes" id="UP000434276">
    <property type="component" value="Unassembled WGS sequence"/>
</dbReference>
<organism evidence="6 7">
    <name type="scientific">Arabidopsis thaliana</name>
    <name type="common">Mouse-ear cress</name>
    <dbReference type="NCBI Taxonomy" id="3702"/>
    <lineage>
        <taxon>Eukaryota</taxon>
        <taxon>Viridiplantae</taxon>
        <taxon>Streptophyta</taxon>
        <taxon>Embryophyta</taxon>
        <taxon>Tracheophyta</taxon>
        <taxon>Spermatophyta</taxon>
        <taxon>Magnoliopsida</taxon>
        <taxon>eudicotyledons</taxon>
        <taxon>Gunneridae</taxon>
        <taxon>Pentapetalae</taxon>
        <taxon>rosids</taxon>
        <taxon>malvids</taxon>
        <taxon>Brassicales</taxon>
        <taxon>Brassicaceae</taxon>
        <taxon>Camelineae</taxon>
        <taxon>Arabidopsis</taxon>
    </lineage>
</organism>
<feature type="domain" description="Ubiquitin-like protease family profile" evidence="5">
    <location>
        <begin position="64"/>
        <end position="257"/>
    </location>
</feature>
<proteinExistence type="inferred from homology"/>
<dbReference type="PANTHER" id="PTHR46915">
    <property type="entry name" value="UBIQUITIN-LIKE PROTEASE 4-RELATED"/>
    <property type="match status" value="1"/>
</dbReference>
<dbReference type="AlphaFoldDB" id="A0A5S9XJT7"/>
<dbReference type="GO" id="GO:0006508">
    <property type="term" value="P:proteolysis"/>
    <property type="evidence" value="ECO:0007669"/>
    <property type="project" value="UniProtKB-KW"/>
</dbReference>
<dbReference type="InterPro" id="IPR003653">
    <property type="entry name" value="Peptidase_C48_C"/>
</dbReference>
<dbReference type="SUPFAM" id="SSF54001">
    <property type="entry name" value="Cysteine proteinases"/>
    <property type="match status" value="1"/>
</dbReference>
<dbReference type="OrthoDB" id="1939479at2759"/>
<evidence type="ECO:0000313" key="7">
    <source>
        <dbReference type="Proteomes" id="UP000434276"/>
    </source>
</evidence>
<dbReference type="ExpressionAtlas" id="A0A5S9XJT7">
    <property type="expression patterns" value="baseline and differential"/>
</dbReference>